<keyword evidence="1" id="KW-0812">Transmembrane</keyword>
<dbReference type="RefSeq" id="XP_066657908.1">
    <property type="nucleotide sequence ID" value="XM_066794885.1"/>
</dbReference>
<proteinExistence type="predicted"/>
<keyword evidence="1" id="KW-1133">Transmembrane helix</keyword>
<protein>
    <submittedName>
        <fullName evidence="2">Uncharacterized protein</fullName>
    </submittedName>
</protein>
<comment type="caution">
    <text evidence="2">The sequence shown here is derived from an EMBL/GenBank/DDBJ whole genome shotgun (WGS) entry which is preliminary data.</text>
</comment>
<sequence>MHCQLHPFLVLLFPRPADEQGFAKPPLPHPSPAAFLSLSHTHTHTHTHFIIALGAGSCWVFLVDYILISRNGVEGGSDLGGFQAATWVGHIGCLFLPSLCLVSRQAAVYSSSRGFFFLSVFFFFLSPSSSSAASLTIMVDSLVWGFFQGGNSKKDRQHHYRLMLHRFQKRRLH</sequence>
<keyword evidence="1" id="KW-0472">Membrane</keyword>
<evidence type="ECO:0000313" key="3">
    <source>
        <dbReference type="Proteomes" id="UP001360953"/>
    </source>
</evidence>
<evidence type="ECO:0000313" key="2">
    <source>
        <dbReference type="EMBL" id="KAK7540977.1"/>
    </source>
</evidence>
<evidence type="ECO:0000256" key="1">
    <source>
        <dbReference type="SAM" id="Phobius"/>
    </source>
</evidence>
<feature type="transmembrane region" description="Helical" evidence="1">
    <location>
        <begin position="114"/>
        <end position="139"/>
    </location>
</feature>
<feature type="transmembrane region" description="Helical" evidence="1">
    <location>
        <begin position="80"/>
        <end position="102"/>
    </location>
</feature>
<dbReference type="GeneID" id="92027791"/>
<feature type="transmembrane region" description="Helical" evidence="1">
    <location>
        <begin position="49"/>
        <end position="68"/>
    </location>
</feature>
<dbReference type="Proteomes" id="UP001360953">
    <property type="component" value="Unassembled WGS sequence"/>
</dbReference>
<keyword evidence="3" id="KW-1185">Reference proteome</keyword>
<name>A0ABR1M296_9PEZI</name>
<organism evidence="2 3">
    <name type="scientific">Phyllosticta citribraziliensis</name>
    <dbReference type="NCBI Taxonomy" id="989973"/>
    <lineage>
        <taxon>Eukaryota</taxon>
        <taxon>Fungi</taxon>
        <taxon>Dikarya</taxon>
        <taxon>Ascomycota</taxon>
        <taxon>Pezizomycotina</taxon>
        <taxon>Dothideomycetes</taxon>
        <taxon>Dothideomycetes incertae sedis</taxon>
        <taxon>Botryosphaeriales</taxon>
        <taxon>Phyllostictaceae</taxon>
        <taxon>Phyllosticta</taxon>
    </lineage>
</organism>
<dbReference type="EMBL" id="JBBPEH010000003">
    <property type="protein sequence ID" value="KAK7540977.1"/>
    <property type="molecule type" value="Genomic_DNA"/>
</dbReference>
<reference evidence="2 3" key="1">
    <citation type="submission" date="2024-04" db="EMBL/GenBank/DDBJ databases">
        <title>Phyllosticta paracitricarpa is synonymous to the EU quarantine fungus P. citricarpa based on phylogenomic analyses.</title>
        <authorList>
            <consortium name="Lawrence Berkeley National Laboratory"/>
            <person name="Van ingen-buijs V.A."/>
            <person name="Van westerhoven A.C."/>
            <person name="Haridas S."/>
            <person name="Skiadas P."/>
            <person name="Martin F."/>
            <person name="Groenewald J.Z."/>
            <person name="Crous P.W."/>
            <person name="Seidl M.F."/>
        </authorList>
    </citation>
    <scope>NUCLEOTIDE SEQUENCE [LARGE SCALE GENOMIC DNA]</scope>
    <source>
        <strain evidence="2 3">CPC 17464</strain>
    </source>
</reference>
<accession>A0ABR1M296</accession>
<gene>
    <name evidence="2" type="ORF">J3D65DRAFT_261940</name>
</gene>